<dbReference type="Pfam" id="PF02435">
    <property type="entry name" value="Glyco_hydro_68"/>
    <property type="match status" value="2"/>
</dbReference>
<evidence type="ECO:0000313" key="6">
    <source>
        <dbReference type="EMBL" id="GHA01657.1"/>
    </source>
</evidence>
<feature type="compositionally biased region" description="Polar residues" evidence="5">
    <location>
        <begin position="1"/>
        <end position="10"/>
    </location>
</feature>
<comment type="similarity">
    <text evidence="1 4">Belongs to the glycosyl hydrolase 68 family.</text>
</comment>
<dbReference type="Proteomes" id="UP000634139">
    <property type="component" value="Unassembled WGS sequence"/>
</dbReference>
<dbReference type="Gene3D" id="2.115.10.20">
    <property type="entry name" value="Glycosyl hydrolase domain, family 43"/>
    <property type="match status" value="1"/>
</dbReference>
<dbReference type="GO" id="GO:0009758">
    <property type="term" value="P:carbohydrate utilization"/>
    <property type="evidence" value="ECO:0007669"/>
    <property type="project" value="InterPro"/>
</dbReference>
<dbReference type="GO" id="GO:0050053">
    <property type="term" value="F:levansucrase activity"/>
    <property type="evidence" value="ECO:0007669"/>
    <property type="project" value="InterPro"/>
</dbReference>
<protein>
    <submittedName>
        <fullName evidence="6">Glycoside hydrolase 68 family protein</fullName>
    </submittedName>
</protein>
<keyword evidence="7" id="KW-1185">Reference proteome</keyword>
<dbReference type="CDD" id="cd08997">
    <property type="entry name" value="GH68"/>
    <property type="match status" value="1"/>
</dbReference>
<feature type="site" description="Transition state stabilizer" evidence="3">
    <location>
        <position position="206"/>
    </location>
</feature>
<evidence type="ECO:0000256" key="2">
    <source>
        <dbReference type="PIRSR" id="PIRSR603469-2"/>
    </source>
</evidence>
<feature type="binding site" evidence="2">
    <location>
        <begin position="262"/>
        <end position="264"/>
    </location>
    <ligand>
        <name>substrate</name>
    </ligand>
</feature>
<dbReference type="GO" id="GO:0016787">
    <property type="term" value="F:hydrolase activity"/>
    <property type="evidence" value="ECO:0007669"/>
    <property type="project" value="UniProtKB-KW"/>
</dbReference>
<dbReference type="EMBL" id="BMZD01000005">
    <property type="protein sequence ID" value="GHA01657.1"/>
    <property type="molecule type" value="Genomic_DNA"/>
</dbReference>
<evidence type="ECO:0000256" key="5">
    <source>
        <dbReference type="SAM" id="MobiDB-lite"/>
    </source>
</evidence>
<comment type="caution">
    <text evidence="6">The sequence shown here is derived from an EMBL/GenBank/DDBJ whole genome shotgun (WGS) entry which is preliminary data.</text>
</comment>
<dbReference type="AlphaFoldDB" id="A0A918VHH1"/>
<keyword evidence="6" id="KW-0378">Hydrolase</keyword>
<dbReference type="RefSeq" id="WP_189541675.1">
    <property type="nucleotide sequence ID" value="NZ_BMZD01000005.1"/>
</dbReference>
<sequence length="386" mass="41562">MTAIENSLSAASEPHGFDPGGVARWHPQSIAAVPGQTEIALIGADDVCPVIPGIDLWDSWPLAHEDGRTVVHGGRQYWFFLSAPIFPDPGQRHDHARIRLASLGEDGWRDHGNAMPDGFSPGTREWAGSAVLHDDGASVSLLFTAAGRRGGPPSFEQRLFVARGVLGVDGPGQWSSVEELVRADDARYTIAAEASGKPGLIKAFRDPAWFFDPATGQRHVLFTGSAGWSDHDYNGVVGIATLRGTEWVLGDPLVEAVGVNNELERAHVVVRGGRYYLFWSTQTRTFAPESVKGPNGLYAMVAESLSGPWRPVNGSGLVAGNPAAEPTQGYSWWVTGEDEVWSFIDHWGMQGRSFEAQPELLRAQFGGTPAPVFRLVFAGDSVTIAA</sequence>
<name>A0A918VHH1_9SPHN</name>
<proteinExistence type="inferred from homology"/>
<gene>
    <name evidence="6" type="primary">sacB2</name>
    <name evidence="6" type="ORF">GCM10011617_23030</name>
</gene>
<dbReference type="SUPFAM" id="SSF75005">
    <property type="entry name" value="Arabinanase/levansucrase/invertase"/>
    <property type="match status" value="1"/>
</dbReference>
<evidence type="ECO:0000256" key="4">
    <source>
        <dbReference type="RuleBase" id="RU361220"/>
    </source>
</evidence>
<dbReference type="InterPro" id="IPR023296">
    <property type="entry name" value="Glyco_hydro_beta-prop_sf"/>
</dbReference>
<reference evidence="6" key="1">
    <citation type="journal article" date="2014" name="Int. J. Syst. Evol. Microbiol.">
        <title>Complete genome sequence of Corynebacterium casei LMG S-19264T (=DSM 44701T), isolated from a smear-ripened cheese.</title>
        <authorList>
            <consortium name="US DOE Joint Genome Institute (JGI-PGF)"/>
            <person name="Walter F."/>
            <person name="Albersmeier A."/>
            <person name="Kalinowski J."/>
            <person name="Ruckert C."/>
        </authorList>
    </citation>
    <scope>NUCLEOTIDE SEQUENCE</scope>
    <source>
        <strain evidence="6">KCTC 32422</strain>
    </source>
</reference>
<organism evidence="6 7">
    <name type="scientific">Novosphingobium arvoryzae</name>
    <dbReference type="NCBI Taxonomy" id="1256514"/>
    <lineage>
        <taxon>Bacteria</taxon>
        <taxon>Pseudomonadati</taxon>
        <taxon>Pseudomonadota</taxon>
        <taxon>Alphaproteobacteria</taxon>
        <taxon>Sphingomonadales</taxon>
        <taxon>Sphingomonadaceae</taxon>
        <taxon>Novosphingobium</taxon>
    </lineage>
</organism>
<feature type="region of interest" description="Disordered" evidence="5">
    <location>
        <begin position="1"/>
        <end position="23"/>
    </location>
</feature>
<dbReference type="InterPro" id="IPR003469">
    <property type="entry name" value="Glyco_hydro_68"/>
</dbReference>
<accession>A0A918VHH1</accession>
<reference evidence="6" key="2">
    <citation type="submission" date="2020-09" db="EMBL/GenBank/DDBJ databases">
        <authorList>
            <person name="Sun Q."/>
            <person name="Kim S."/>
        </authorList>
    </citation>
    <scope>NUCLEOTIDE SEQUENCE</scope>
    <source>
        <strain evidence="6">KCTC 32422</strain>
    </source>
</reference>
<evidence type="ECO:0000256" key="1">
    <source>
        <dbReference type="ARBA" id="ARBA00006775"/>
    </source>
</evidence>
<evidence type="ECO:0000313" key="7">
    <source>
        <dbReference type="Proteomes" id="UP000634139"/>
    </source>
</evidence>
<evidence type="ECO:0000256" key="3">
    <source>
        <dbReference type="PIRSR" id="PIRSR603469-4"/>
    </source>
</evidence>